<accession>A0A4R3JLV6</accession>
<proteinExistence type="predicted"/>
<keyword evidence="3" id="KW-1185">Reference proteome</keyword>
<dbReference type="AlphaFoldDB" id="A0A4R3JLV6"/>
<feature type="compositionally biased region" description="Basic and acidic residues" evidence="1">
    <location>
        <begin position="95"/>
        <end position="110"/>
    </location>
</feature>
<dbReference type="EMBL" id="SLZU01000001">
    <property type="protein sequence ID" value="TCS67323.1"/>
    <property type="molecule type" value="Genomic_DNA"/>
</dbReference>
<protein>
    <submittedName>
        <fullName evidence="2">Uncharacterized protein</fullName>
    </submittedName>
</protein>
<sequence length="118" mass="12858">MNPFFQGYQYNAMWWRLCGNIAQSNLRVFQKLSEVGARQVRHAAVPMVAFGVYAANSAKPVNSGSTASSALARARQNAGRIDVGSQRIVAPRPAPSREHVVKADRSKSEPENTQTTAV</sequence>
<dbReference type="OrthoDB" id="9858705at2"/>
<evidence type="ECO:0000313" key="3">
    <source>
        <dbReference type="Proteomes" id="UP000295696"/>
    </source>
</evidence>
<dbReference type="Proteomes" id="UP000295696">
    <property type="component" value="Unassembled WGS sequence"/>
</dbReference>
<evidence type="ECO:0000313" key="2">
    <source>
        <dbReference type="EMBL" id="TCS67323.1"/>
    </source>
</evidence>
<reference evidence="2 3" key="1">
    <citation type="submission" date="2019-03" db="EMBL/GenBank/DDBJ databases">
        <title>Genomic Encyclopedia of Type Strains, Phase IV (KMG-IV): sequencing the most valuable type-strain genomes for metagenomic binning, comparative biology and taxonomic classification.</title>
        <authorList>
            <person name="Goeker M."/>
        </authorList>
    </citation>
    <scope>NUCLEOTIDE SEQUENCE [LARGE SCALE GENOMIC DNA]</scope>
    <source>
        <strain evidence="2 3">DSM 104836</strain>
    </source>
</reference>
<dbReference type="RefSeq" id="WP_132241360.1">
    <property type="nucleotide sequence ID" value="NZ_SLZU01000001.1"/>
</dbReference>
<gene>
    <name evidence="2" type="ORF">EDD52_101418</name>
</gene>
<comment type="caution">
    <text evidence="2">The sequence shown here is derived from an EMBL/GenBank/DDBJ whole genome shotgun (WGS) entry which is preliminary data.</text>
</comment>
<organism evidence="2 3">
    <name type="scientific">Primorskyibacter sedentarius</name>
    <dbReference type="NCBI Taxonomy" id="745311"/>
    <lineage>
        <taxon>Bacteria</taxon>
        <taxon>Pseudomonadati</taxon>
        <taxon>Pseudomonadota</taxon>
        <taxon>Alphaproteobacteria</taxon>
        <taxon>Rhodobacterales</taxon>
        <taxon>Roseobacteraceae</taxon>
        <taxon>Primorskyibacter</taxon>
    </lineage>
</organism>
<feature type="region of interest" description="Disordered" evidence="1">
    <location>
        <begin position="82"/>
        <end position="118"/>
    </location>
</feature>
<evidence type="ECO:0000256" key="1">
    <source>
        <dbReference type="SAM" id="MobiDB-lite"/>
    </source>
</evidence>
<name>A0A4R3JLV6_9RHOB</name>